<evidence type="ECO:0000313" key="2">
    <source>
        <dbReference type="Proteomes" id="UP001555176"/>
    </source>
</evidence>
<dbReference type="RefSeq" id="WP_014096932.1">
    <property type="nucleotide sequence ID" value="NZ_JAGQEI010000002.1"/>
</dbReference>
<sequence length="67" mass="7662">MKYPLVRKHLMMVPFGKKLSIGTIPNGAIEIEDPDRAIDSVLSIYDGKRTVEEIHRLNVMDNIKKLI</sequence>
<name>A0ABV3NMX1_9BACI</name>
<accession>A0ABV3NMX1</accession>
<dbReference type="EMBL" id="JBDGII010000063">
    <property type="protein sequence ID" value="MEW7080424.1"/>
    <property type="molecule type" value="Genomic_DNA"/>
</dbReference>
<gene>
    <name evidence="1" type="ORF">ABC651_15645</name>
</gene>
<proteinExistence type="predicted"/>
<keyword evidence="2" id="KW-1185">Reference proteome</keyword>
<reference evidence="1 2" key="1">
    <citation type="submission" date="2024-04" db="EMBL/GenBank/DDBJ databases">
        <title>Bacterial genomes from commercial probiotics.</title>
        <authorList>
            <person name="Brady R."/>
            <person name="Call G.B."/>
            <person name="Chaston J.M."/>
        </authorList>
    </citation>
    <scope>NUCLEOTIDE SEQUENCE [LARGE SCALE GENOMIC DNA]</scope>
    <source>
        <strain evidence="2">gbc_m</strain>
    </source>
</reference>
<protein>
    <submittedName>
        <fullName evidence="1">Uncharacterized protein</fullName>
    </submittedName>
</protein>
<organism evidence="1 2">
    <name type="scientific">Heyndrickxia faecalis</name>
    <dbReference type="NCBI Taxonomy" id="2824910"/>
    <lineage>
        <taxon>Bacteria</taxon>
        <taxon>Bacillati</taxon>
        <taxon>Bacillota</taxon>
        <taxon>Bacilli</taxon>
        <taxon>Bacillales</taxon>
        <taxon>Bacillaceae</taxon>
        <taxon>Heyndrickxia</taxon>
    </lineage>
</organism>
<evidence type="ECO:0000313" key="1">
    <source>
        <dbReference type="EMBL" id="MEW7080424.1"/>
    </source>
</evidence>
<dbReference type="Proteomes" id="UP001555176">
    <property type="component" value="Unassembled WGS sequence"/>
</dbReference>
<comment type="caution">
    <text evidence="1">The sequence shown here is derived from an EMBL/GenBank/DDBJ whole genome shotgun (WGS) entry which is preliminary data.</text>
</comment>